<gene>
    <name evidence="2" type="ORF">LMG29660_04589</name>
</gene>
<sequence>MRDELMTEALCWQLDSKVTAEYAYAARTTYEFTCYCPHEACLVRVYPKQRVNTYFYAPDRHAEGCPDEARSTESSLHPSLPKARPADVPAKPIPNVLGPGPTIKQKSHVPTKDELLQLAVAVRARPALHPGTLEEVIDAWRRMTPDERAAQPLAVANSNLTYATAFTFLGNAPDDIDALNVNERIIFGAATVVELEFCYLIDSRKRFQHEAKKFPLRTVLNKRHLTPDYLSGMVDKTATFFWHGVAAKFDSKGRMFRATVDSGSPYTGIVLKEGELAPGTTAVSKNASTDR</sequence>
<organism evidence="2 3">
    <name type="scientific">Burkholderia puraquae</name>
    <dbReference type="NCBI Taxonomy" id="1904757"/>
    <lineage>
        <taxon>Bacteria</taxon>
        <taxon>Pseudomonadati</taxon>
        <taxon>Pseudomonadota</taxon>
        <taxon>Betaproteobacteria</taxon>
        <taxon>Burkholderiales</taxon>
        <taxon>Burkholderiaceae</taxon>
        <taxon>Burkholderia</taxon>
        <taxon>Burkholderia cepacia complex</taxon>
    </lineage>
</organism>
<protein>
    <submittedName>
        <fullName evidence="2">Uncharacterized protein</fullName>
    </submittedName>
</protein>
<name>A0A6J5EBX7_9BURK</name>
<dbReference type="AlphaFoldDB" id="A0A6J5EBX7"/>
<evidence type="ECO:0000256" key="1">
    <source>
        <dbReference type="SAM" id="MobiDB-lite"/>
    </source>
</evidence>
<reference evidence="2 3" key="1">
    <citation type="submission" date="2020-04" db="EMBL/GenBank/DDBJ databases">
        <authorList>
            <person name="De Canck E."/>
        </authorList>
    </citation>
    <scope>NUCLEOTIDE SEQUENCE [LARGE SCALE GENOMIC DNA]</scope>
    <source>
        <strain evidence="2 3">LMG 29660</strain>
    </source>
</reference>
<proteinExistence type="predicted"/>
<dbReference type="EMBL" id="CADIKG010000012">
    <property type="protein sequence ID" value="CAB3762846.1"/>
    <property type="molecule type" value="Genomic_DNA"/>
</dbReference>
<accession>A0A6J5EBX7</accession>
<evidence type="ECO:0000313" key="2">
    <source>
        <dbReference type="EMBL" id="CAB3762846.1"/>
    </source>
</evidence>
<dbReference type="Proteomes" id="UP000494135">
    <property type="component" value="Unassembled WGS sequence"/>
</dbReference>
<feature type="region of interest" description="Disordered" evidence="1">
    <location>
        <begin position="64"/>
        <end position="108"/>
    </location>
</feature>
<evidence type="ECO:0000313" key="3">
    <source>
        <dbReference type="Proteomes" id="UP000494135"/>
    </source>
</evidence>
<dbReference type="RefSeq" id="WP_244289407.1">
    <property type="nucleotide sequence ID" value="NZ_CADIKG010000012.1"/>
</dbReference>